<feature type="transmembrane region" description="Helical" evidence="5">
    <location>
        <begin position="60"/>
        <end position="82"/>
    </location>
</feature>
<keyword evidence="3 5" id="KW-1133">Transmembrane helix</keyword>
<protein>
    <submittedName>
        <fullName evidence="7">O-antigen ligase</fullName>
    </submittedName>
</protein>
<comment type="subcellular location">
    <subcellularLocation>
        <location evidence="1">Membrane</location>
        <topology evidence="1">Multi-pass membrane protein</topology>
    </subcellularLocation>
</comment>
<feature type="transmembrane region" description="Helical" evidence="5">
    <location>
        <begin position="21"/>
        <end position="40"/>
    </location>
</feature>
<accession>A0ABU0BKS3</accession>
<dbReference type="GO" id="GO:0016874">
    <property type="term" value="F:ligase activity"/>
    <property type="evidence" value="ECO:0007669"/>
    <property type="project" value="UniProtKB-KW"/>
</dbReference>
<evidence type="ECO:0000256" key="2">
    <source>
        <dbReference type="ARBA" id="ARBA00022692"/>
    </source>
</evidence>
<feature type="domain" description="O-antigen ligase-related" evidence="6">
    <location>
        <begin position="110"/>
        <end position="249"/>
    </location>
</feature>
<gene>
    <name evidence="7" type="ORF">QO002_000641</name>
</gene>
<name>A0ABU0BKS3_9HYPH</name>
<keyword evidence="2 5" id="KW-0812">Transmembrane</keyword>
<evidence type="ECO:0000313" key="8">
    <source>
        <dbReference type="Proteomes" id="UP001230207"/>
    </source>
</evidence>
<dbReference type="EMBL" id="JAUSVF010000001">
    <property type="protein sequence ID" value="MDQ0318503.1"/>
    <property type="molecule type" value="Genomic_DNA"/>
</dbReference>
<keyword evidence="4 5" id="KW-0472">Membrane</keyword>
<feature type="transmembrane region" description="Helical" evidence="5">
    <location>
        <begin position="155"/>
        <end position="174"/>
    </location>
</feature>
<evidence type="ECO:0000313" key="7">
    <source>
        <dbReference type="EMBL" id="MDQ0318503.1"/>
    </source>
</evidence>
<dbReference type="PANTHER" id="PTHR37422">
    <property type="entry name" value="TEICHURONIC ACID BIOSYNTHESIS PROTEIN TUAE"/>
    <property type="match status" value="1"/>
</dbReference>
<keyword evidence="8" id="KW-1185">Reference proteome</keyword>
<evidence type="ECO:0000256" key="3">
    <source>
        <dbReference type="ARBA" id="ARBA00022989"/>
    </source>
</evidence>
<feature type="transmembrane region" description="Helical" evidence="5">
    <location>
        <begin position="246"/>
        <end position="265"/>
    </location>
</feature>
<dbReference type="InterPro" id="IPR007016">
    <property type="entry name" value="O-antigen_ligase-rel_domated"/>
</dbReference>
<evidence type="ECO:0000256" key="5">
    <source>
        <dbReference type="SAM" id="Phobius"/>
    </source>
</evidence>
<organism evidence="7 8">
    <name type="scientific">Pararhizobium capsulatum DSM 1112</name>
    <dbReference type="NCBI Taxonomy" id="1121113"/>
    <lineage>
        <taxon>Bacteria</taxon>
        <taxon>Pseudomonadati</taxon>
        <taxon>Pseudomonadota</taxon>
        <taxon>Alphaproteobacteria</taxon>
        <taxon>Hyphomicrobiales</taxon>
        <taxon>Rhizobiaceae</taxon>
        <taxon>Rhizobium/Agrobacterium group</taxon>
        <taxon>Pararhizobium</taxon>
    </lineage>
</organism>
<feature type="transmembrane region" description="Helical" evidence="5">
    <location>
        <begin position="301"/>
        <end position="320"/>
    </location>
</feature>
<feature type="transmembrane region" description="Helical" evidence="5">
    <location>
        <begin position="277"/>
        <end position="295"/>
    </location>
</feature>
<comment type="caution">
    <text evidence="7">The sequence shown here is derived from an EMBL/GenBank/DDBJ whole genome shotgun (WGS) entry which is preliminary data.</text>
</comment>
<evidence type="ECO:0000259" key="6">
    <source>
        <dbReference type="Pfam" id="PF04932"/>
    </source>
</evidence>
<dbReference type="InterPro" id="IPR051533">
    <property type="entry name" value="WaaL-like"/>
</dbReference>
<dbReference type="Proteomes" id="UP001230207">
    <property type="component" value="Unassembled WGS sequence"/>
</dbReference>
<reference evidence="7 8" key="1">
    <citation type="submission" date="2023-07" db="EMBL/GenBank/DDBJ databases">
        <title>Genomic Encyclopedia of Type Strains, Phase IV (KMG-IV): sequencing the most valuable type-strain genomes for metagenomic binning, comparative biology and taxonomic classification.</title>
        <authorList>
            <person name="Goeker M."/>
        </authorList>
    </citation>
    <scope>NUCLEOTIDE SEQUENCE [LARGE SCALE GENOMIC DNA]</scope>
    <source>
        <strain evidence="7 8">DSM 1112</strain>
    </source>
</reference>
<sequence length="332" mass="36714">MFFLVMQLSANQQRAQLFLKIVFWSIVLHAILALLFLLQFGDTILGIPKWKYFGDALGGFINRNSFATFLALGSLIGINMLLPGTMASSKSKAGKARDRVGQDTILIAVGLLILLVTLIATNSRMGVFAALCGMAFSLGLAFFKRIEGVQGFRFWPFLVLLLAAVVFGVVTYGATFTERLGRAGDDAAIRQQLYAQVLEMIRLRPLTGYGGESFERVFPLFHRPPVSVDLIWSKTHSTYLALWSDYGLIFGTLPMLLVAFVFFQLLSIHRRIAGQDALLRCGIGAIVVGAVHSLVDFSLEIEAVTFVFVSILAVACARQYELRNMIEREEAL</sequence>
<keyword evidence="7" id="KW-0436">Ligase</keyword>
<evidence type="ECO:0000256" key="4">
    <source>
        <dbReference type="ARBA" id="ARBA00023136"/>
    </source>
</evidence>
<proteinExistence type="predicted"/>
<dbReference type="Pfam" id="PF04932">
    <property type="entry name" value="Wzy_C"/>
    <property type="match status" value="1"/>
</dbReference>
<evidence type="ECO:0000256" key="1">
    <source>
        <dbReference type="ARBA" id="ARBA00004141"/>
    </source>
</evidence>
<dbReference type="PANTHER" id="PTHR37422:SF13">
    <property type="entry name" value="LIPOPOLYSACCHARIDE BIOSYNTHESIS PROTEIN PA4999-RELATED"/>
    <property type="match status" value="1"/>
</dbReference>
<feature type="transmembrane region" description="Helical" evidence="5">
    <location>
        <begin position="126"/>
        <end position="143"/>
    </location>
</feature>
<feature type="transmembrane region" description="Helical" evidence="5">
    <location>
        <begin position="103"/>
        <end position="120"/>
    </location>
</feature>